<dbReference type="OrthoDB" id="9796786at2"/>
<dbReference type="PANTHER" id="PTHR43236">
    <property type="entry name" value="ANTITOXIN HIGA1"/>
    <property type="match status" value="1"/>
</dbReference>
<dbReference type="Gene3D" id="1.10.10.2910">
    <property type="match status" value="1"/>
</dbReference>
<dbReference type="EMBL" id="SKBM01000059">
    <property type="protein sequence ID" value="TCZ51100.1"/>
    <property type="molecule type" value="Genomic_DNA"/>
</dbReference>
<comment type="caution">
    <text evidence="3">The sequence shown here is derived from an EMBL/GenBank/DDBJ whole genome shotgun (WGS) entry which is preliminary data.</text>
</comment>
<accession>A0A4R4D3C4</accession>
<dbReference type="Pfam" id="PF06114">
    <property type="entry name" value="Peptidase_M78"/>
    <property type="match status" value="1"/>
</dbReference>
<dbReference type="Proteomes" id="UP000295023">
    <property type="component" value="Unassembled WGS sequence"/>
</dbReference>
<gene>
    <name evidence="3" type="ORF">EXY23_27035</name>
</gene>
<keyword evidence="4" id="KW-1185">Reference proteome</keyword>
<name>A0A4R4D3C4_9PROT</name>
<evidence type="ECO:0000313" key="3">
    <source>
        <dbReference type="EMBL" id="TCZ51100.1"/>
    </source>
</evidence>
<organism evidence="3 4">
    <name type="scientific">Roseicella aquatilis</name>
    <dbReference type="NCBI Taxonomy" id="2527868"/>
    <lineage>
        <taxon>Bacteria</taxon>
        <taxon>Pseudomonadati</taxon>
        <taxon>Pseudomonadota</taxon>
        <taxon>Alphaproteobacteria</taxon>
        <taxon>Acetobacterales</taxon>
        <taxon>Roseomonadaceae</taxon>
        <taxon>Roseicella</taxon>
    </lineage>
</organism>
<reference evidence="3 4" key="1">
    <citation type="submission" date="2019-03" db="EMBL/GenBank/DDBJ databases">
        <title>Paracraurococcus aquatilis NE82 genome sequence.</title>
        <authorList>
            <person name="Zhao Y."/>
            <person name="Du Z."/>
        </authorList>
    </citation>
    <scope>NUCLEOTIDE SEQUENCE [LARGE SCALE GENOMIC DNA]</scope>
    <source>
        <strain evidence="3 4">NE82</strain>
    </source>
</reference>
<dbReference type="RefSeq" id="WP_132297668.1">
    <property type="nucleotide sequence ID" value="NZ_SKBM01000059.1"/>
</dbReference>
<sequence>MSEELFRGIALADEIAPFIIIKNNDATAARSFTLLHELAHIWIGASGVSGPLRGVPANAVERFCNEVAGTFLLPPEATLALRDLPASADTEQVMSVTEDIANAWNISQDVVTYRLLLDGGISEGVATEVFRAFAERWRAEKQRQRDMRKPGGRGSDPTVVRRPRLGAGLLDVVRRSLDAEALTHTKAARILGVQPAAVEPLLRGRQRAA</sequence>
<dbReference type="InterPro" id="IPR052345">
    <property type="entry name" value="Rad_response_metalloprotease"/>
</dbReference>
<feature type="region of interest" description="Disordered" evidence="1">
    <location>
        <begin position="141"/>
        <end position="160"/>
    </location>
</feature>
<feature type="domain" description="IrrE N-terminal-like" evidence="2">
    <location>
        <begin position="16"/>
        <end position="115"/>
    </location>
</feature>
<evidence type="ECO:0000259" key="2">
    <source>
        <dbReference type="Pfam" id="PF06114"/>
    </source>
</evidence>
<evidence type="ECO:0000313" key="4">
    <source>
        <dbReference type="Proteomes" id="UP000295023"/>
    </source>
</evidence>
<proteinExistence type="predicted"/>
<dbReference type="AlphaFoldDB" id="A0A4R4D3C4"/>
<dbReference type="PANTHER" id="PTHR43236:SF2">
    <property type="entry name" value="BLL0069 PROTEIN"/>
    <property type="match status" value="1"/>
</dbReference>
<protein>
    <submittedName>
        <fullName evidence="3">ImmA/IrrE family metallo-endopeptidase</fullName>
    </submittedName>
</protein>
<evidence type="ECO:0000256" key="1">
    <source>
        <dbReference type="SAM" id="MobiDB-lite"/>
    </source>
</evidence>
<dbReference type="InterPro" id="IPR010359">
    <property type="entry name" value="IrrE_HExxH"/>
</dbReference>